<dbReference type="Pfam" id="PF25213">
    <property type="entry name" value="HVO_A0261_N"/>
    <property type="match status" value="1"/>
</dbReference>
<keyword evidence="3" id="KW-1185">Reference proteome</keyword>
<dbReference type="RefSeq" id="WP_379768168.1">
    <property type="nucleotide sequence ID" value="NZ_JBHSXI010000011.1"/>
</dbReference>
<reference evidence="2 3" key="1">
    <citation type="journal article" date="2019" name="Int. J. Syst. Evol. Microbiol.">
        <title>The Global Catalogue of Microorganisms (GCM) 10K type strain sequencing project: providing services to taxonomists for standard genome sequencing and annotation.</title>
        <authorList>
            <consortium name="The Broad Institute Genomics Platform"/>
            <consortium name="The Broad Institute Genome Sequencing Center for Infectious Disease"/>
            <person name="Wu L."/>
            <person name="Ma J."/>
        </authorList>
    </citation>
    <scope>NUCLEOTIDE SEQUENCE [LARGE SCALE GENOMIC DNA]</scope>
    <source>
        <strain evidence="2 3">Y73</strain>
    </source>
</reference>
<evidence type="ECO:0000313" key="3">
    <source>
        <dbReference type="Proteomes" id="UP001596333"/>
    </source>
</evidence>
<dbReference type="InterPro" id="IPR036388">
    <property type="entry name" value="WH-like_DNA-bd_sf"/>
</dbReference>
<sequence length="92" mass="10072">MSARWDDVGYVISSAYRLAVIRELSDGAATPTELASAIETSTTHVSRALRQLRDRGLVALAVPGDRAKNRRCELTERGQSAWETIRANDLTG</sequence>
<feature type="domain" description="HTH arsR-type" evidence="1">
    <location>
        <begin position="7"/>
        <end position="86"/>
    </location>
</feature>
<protein>
    <submittedName>
        <fullName evidence="2">Helix-turn-helix domain-containing protein</fullName>
    </submittedName>
</protein>
<dbReference type="EMBL" id="JBHSXI010000011">
    <property type="protein sequence ID" value="MFC6889398.1"/>
    <property type="molecule type" value="Genomic_DNA"/>
</dbReference>
<dbReference type="InterPro" id="IPR057527">
    <property type="entry name" value="HVO_A0261-like_N"/>
</dbReference>
<comment type="caution">
    <text evidence="2">The sequence shown here is derived from an EMBL/GenBank/DDBJ whole genome shotgun (WGS) entry which is preliminary data.</text>
</comment>
<dbReference type="InterPro" id="IPR001845">
    <property type="entry name" value="HTH_ArsR_DNA-bd_dom"/>
</dbReference>
<evidence type="ECO:0000313" key="2">
    <source>
        <dbReference type="EMBL" id="MFC6889398.1"/>
    </source>
</evidence>
<dbReference type="AlphaFoldDB" id="A0ABD5UJE4"/>
<name>A0ABD5UJE4_9EURY</name>
<dbReference type="SUPFAM" id="SSF46785">
    <property type="entry name" value="Winged helix' DNA-binding domain"/>
    <property type="match status" value="1"/>
</dbReference>
<dbReference type="Gene3D" id="1.10.10.10">
    <property type="entry name" value="Winged helix-like DNA-binding domain superfamily/Winged helix DNA-binding domain"/>
    <property type="match status" value="1"/>
</dbReference>
<dbReference type="InterPro" id="IPR036390">
    <property type="entry name" value="WH_DNA-bd_sf"/>
</dbReference>
<gene>
    <name evidence="2" type="ORF">ACFQEY_10285</name>
</gene>
<proteinExistence type="predicted"/>
<accession>A0ABD5UJE4</accession>
<organism evidence="2 3">
    <name type="scientific">Halorubrum trueperi</name>
    <dbReference type="NCBI Taxonomy" id="2004704"/>
    <lineage>
        <taxon>Archaea</taxon>
        <taxon>Methanobacteriati</taxon>
        <taxon>Methanobacteriota</taxon>
        <taxon>Stenosarchaea group</taxon>
        <taxon>Halobacteria</taxon>
        <taxon>Halobacteriales</taxon>
        <taxon>Haloferacaceae</taxon>
        <taxon>Halorubrum</taxon>
    </lineage>
</organism>
<dbReference type="InterPro" id="IPR011991">
    <property type="entry name" value="ArsR-like_HTH"/>
</dbReference>
<dbReference type="CDD" id="cd00090">
    <property type="entry name" value="HTH_ARSR"/>
    <property type="match status" value="1"/>
</dbReference>
<dbReference type="SMART" id="SM00418">
    <property type="entry name" value="HTH_ARSR"/>
    <property type="match status" value="1"/>
</dbReference>
<dbReference type="Proteomes" id="UP001596333">
    <property type="component" value="Unassembled WGS sequence"/>
</dbReference>
<evidence type="ECO:0000259" key="1">
    <source>
        <dbReference type="SMART" id="SM00418"/>
    </source>
</evidence>